<protein>
    <submittedName>
        <fullName evidence="1">Uncharacterized protein</fullName>
    </submittedName>
</protein>
<accession>A0A2T7NR83</accession>
<dbReference type="AlphaFoldDB" id="A0A2T7NR83"/>
<dbReference type="Proteomes" id="UP000245119">
    <property type="component" value="Linkage Group LG10"/>
</dbReference>
<comment type="caution">
    <text evidence="1">The sequence shown here is derived from an EMBL/GenBank/DDBJ whole genome shotgun (WGS) entry which is preliminary data.</text>
</comment>
<gene>
    <name evidence="1" type="ORF">C0Q70_16952</name>
</gene>
<evidence type="ECO:0000313" key="1">
    <source>
        <dbReference type="EMBL" id="PVD23679.1"/>
    </source>
</evidence>
<evidence type="ECO:0000313" key="2">
    <source>
        <dbReference type="Proteomes" id="UP000245119"/>
    </source>
</evidence>
<sequence>MARGARDCVITGVTSTGENLSRSRKLRQMAVECQQHEEPVSGAVVMSRVNTTATQREKHEHQMSVNARALRDIQGSIRRPYLTMEAFFTCPVDMGVPKVLLKQLPQQQREHQQPDAFPEASACDVKAACG</sequence>
<proteinExistence type="predicted"/>
<dbReference type="EMBL" id="PZQS01000010">
    <property type="protein sequence ID" value="PVD23679.1"/>
    <property type="molecule type" value="Genomic_DNA"/>
</dbReference>
<organism evidence="1 2">
    <name type="scientific">Pomacea canaliculata</name>
    <name type="common">Golden apple snail</name>
    <dbReference type="NCBI Taxonomy" id="400727"/>
    <lineage>
        <taxon>Eukaryota</taxon>
        <taxon>Metazoa</taxon>
        <taxon>Spiralia</taxon>
        <taxon>Lophotrochozoa</taxon>
        <taxon>Mollusca</taxon>
        <taxon>Gastropoda</taxon>
        <taxon>Caenogastropoda</taxon>
        <taxon>Architaenioglossa</taxon>
        <taxon>Ampullarioidea</taxon>
        <taxon>Ampullariidae</taxon>
        <taxon>Pomacea</taxon>
    </lineage>
</organism>
<name>A0A2T7NR83_POMCA</name>
<reference evidence="1 2" key="1">
    <citation type="submission" date="2018-04" db="EMBL/GenBank/DDBJ databases">
        <title>The genome of golden apple snail Pomacea canaliculata provides insight into stress tolerance and invasive adaptation.</title>
        <authorList>
            <person name="Liu C."/>
            <person name="Liu B."/>
            <person name="Ren Y."/>
            <person name="Zhang Y."/>
            <person name="Wang H."/>
            <person name="Li S."/>
            <person name="Jiang F."/>
            <person name="Yin L."/>
            <person name="Zhang G."/>
            <person name="Qian W."/>
            <person name="Fan W."/>
        </authorList>
    </citation>
    <scope>NUCLEOTIDE SEQUENCE [LARGE SCALE GENOMIC DNA]</scope>
    <source>
        <strain evidence="1">SZHN2017</strain>
        <tissue evidence="1">Muscle</tissue>
    </source>
</reference>
<keyword evidence="2" id="KW-1185">Reference proteome</keyword>